<evidence type="ECO:0000313" key="3">
    <source>
        <dbReference type="Proteomes" id="UP000824179"/>
    </source>
</evidence>
<dbReference type="Proteomes" id="UP000824179">
    <property type="component" value="Unassembled WGS sequence"/>
</dbReference>
<dbReference type="SUPFAM" id="SSF47598">
    <property type="entry name" value="Ribbon-helix-helix"/>
    <property type="match status" value="1"/>
</dbReference>
<dbReference type="EMBL" id="DVHB01000003">
    <property type="protein sequence ID" value="HIR38762.1"/>
    <property type="molecule type" value="Genomic_DNA"/>
</dbReference>
<dbReference type="AlphaFoldDB" id="A0A9D1DA41"/>
<name>A0A9D1DA41_9FIRM</name>
<organism evidence="2 3">
    <name type="scientific">Candidatus Coproplasma stercoripullorum</name>
    <dbReference type="NCBI Taxonomy" id="2840751"/>
    <lineage>
        <taxon>Bacteria</taxon>
        <taxon>Bacillati</taxon>
        <taxon>Bacillota</taxon>
        <taxon>Clostridia</taxon>
        <taxon>Eubacteriales</taxon>
        <taxon>Candidatus Coproplasma</taxon>
    </lineage>
</organism>
<evidence type="ECO:0000259" key="1">
    <source>
        <dbReference type="Pfam" id="PF01402"/>
    </source>
</evidence>
<dbReference type="Gene3D" id="1.10.1220.10">
    <property type="entry name" value="Met repressor-like"/>
    <property type="match status" value="1"/>
</dbReference>
<dbReference type="InterPro" id="IPR013321">
    <property type="entry name" value="Arc_rbn_hlx_hlx"/>
</dbReference>
<feature type="domain" description="Ribbon-helix-helix protein CopG" evidence="1">
    <location>
        <begin position="14"/>
        <end position="47"/>
    </location>
</feature>
<sequence>MGKKKDVVYLGVCLSPATHEELKKLAAEKELSMSTLVRQLIRDYLANAQKSA</sequence>
<dbReference type="GO" id="GO:0006355">
    <property type="term" value="P:regulation of DNA-templated transcription"/>
    <property type="evidence" value="ECO:0007669"/>
    <property type="project" value="InterPro"/>
</dbReference>
<dbReference type="CDD" id="cd21631">
    <property type="entry name" value="RHH_CopG_NikR-like"/>
    <property type="match status" value="1"/>
</dbReference>
<dbReference type="Pfam" id="PF01402">
    <property type="entry name" value="RHH_1"/>
    <property type="match status" value="1"/>
</dbReference>
<comment type="caution">
    <text evidence="2">The sequence shown here is derived from an EMBL/GenBank/DDBJ whole genome shotgun (WGS) entry which is preliminary data.</text>
</comment>
<accession>A0A9D1DA41</accession>
<dbReference type="InterPro" id="IPR002145">
    <property type="entry name" value="CopG"/>
</dbReference>
<gene>
    <name evidence="2" type="ORF">IAB90_00105</name>
</gene>
<reference evidence="2" key="1">
    <citation type="submission" date="2020-10" db="EMBL/GenBank/DDBJ databases">
        <authorList>
            <person name="Gilroy R."/>
        </authorList>
    </citation>
    <scope>NUCLEOTIDE SEQUENCE</scope>
    <source>
        <strain evidence="2">ChiW25-3613</strain>
    </source>
</reference>
<reference evidence="2" key="2">
    <citation type="journal article" date="2021" name="PeerJ">
        <title>Extensive microbial diversity within the chicken gut microbiome revealed by metagenomics and culture.</title>
        <authorList>
            <person name="Gilroy R."/>
            <person name="Ravi A."/>
            <person name="Getino M."/>
            <person name="Pursley I."/>
            <person name="Horton D.L."/>
            <person name="Alikhan N.F."/>
            <person name="Baker D."/>
            <person name="Gharbi K."/>
            <person name="Hall N."/>
            <person name="Watson M."/>
            <person name="Adriaenssens E.M."/>
            <person name="Foster-Nyarko E."/>
            <person name="Jarju S."/>
            <person name="Secka A."/>
            <person name="Antonio M."/>
            <person name="Oren A."/>
            <person name="Chaudhuri R.R."/>
            <person name="La Ragione R."/>
            <person name="Hildebrand F."/>
            <person name="Pallen M.J."/>
        </authorList>
    </citation>
    <scope>NUCLEOTIDE SEQUENCE</scope>
    <source>
        <strain evidence="2">ChiW25-3613</strain>
    </source>
</reference>
<proteinExistence type="predicted"/>
<evidence type="ECO:0000313" key="2">
    <source>
        <dbReference type="EMBL" id="HIR38762.1"/>
    </source>
</evidence>
<protein>
    <submittedName>
        <fullName evidence="2">Ribbon-helix-helix protein, CopG family</fullName>
    </submittedName>
</protein>
<dbReference type="InterPro" id="IPR010985">
    <property type="entry name" value="Ribbon_hlx_hlx"/>
</dbReference>